<comment type="function">
    <text evidence="8">Involved in the maturation of [NiFe] hydrogenases. Along with HypE, it catalyzes the synthesis of the CN ligands of the active site iron of [NiFe]-hydrogenases. HypF functions as a carbamoyl transferase using carbamoylphosphate as a substrate and transferring the carboxamido moiety in an ATP-dependent reaction to the thiolate of the C-terminal cysteine of HypE yielding a protein-S-carboxamide.</text>
</comment>
<dbReference type="EMBL" id="PVTD01000001">
    <property type="protein sequence ID" value="PRY26408.1"/>
    <property type="molecule type" value="Genomic_DNA"/>
</dbReference>
<dbReference type="Gene3D" id="3.30.420.40">
    <property type="match status" value="1"/>
</dbReference>
<sequence length="768" mass="83052">MTCTPDVPAHDADASPVARRIVLTGHVQGVGFRPHVYRIAVAHGLRGWVRNRMGEVHAHVEGPQEDVGAWLRDVVDKAPPLSRPALGKVADAAPLGMTGFTIRDSDARSDASIFVPADTSVCADCLREMRDPSDRRHRYPFINCTQCGPRYTLIEGMPYDRPQTTMADFTLCAACRREYEDPMNRRFHAEPIACPDCGPSLRFARWGQPDIAGTETALQAAIAALTSGEILAVRGIGGYHLMCDAGNAATVQRLRDRKRRPDKPFAIMVAECGADGLDSARALVTLTAPAAEALRAPHRPIVLLPRRAETDLAPAVAPDCGDLGLFLPYSPLHVLLLDALCRPLVATSANLSGEPVLTTPAEVDAHLFGVADAVLHHDRPIARPADDPVLREIGGTIVPLRTGRGTAPLELALPRSVASPVLALGSQMKATMTLGFGNRAVLSPHIGDMDSPRSLEVLHAVSGSLQDLYGARASVLLCDAHPGYTTHRWARKQGLPVVQILHHHAHASALAADHPEASGDWLTFAWDGVGLGEDGTLWGGDVLWGQPGRWRRVARFRPFRLTGGVRAGREPWRSAAALCWAEGRDLPNPPDGVRIAYTAWKQSINTIETTAAGRIFDAAACIVTGITHGSFEAQGPMRLETLAGRIAGQPTRMPITKRDGIWEVDWAPLLPALTNDRRRPRERAVDVHASLAQVVPDLARILCAQFPCSQIGLTGGVFQNARLVREILDRTTGLKIPLRMHRTVPCNDAGLSFGQVVEYAAQAGRHIR</sequence>
<comment type="similarity">
    <text evidence="2 8">Belongs to the carbamoyltransferase HypF family.</text>
</comment>
<dbReference type="OrthoDB" id="9808093at2"/>
<dbReference type="Pfam" id="PF07503">
    <property type="entry name" value="zf-HYPF"/>
    <property type="match status" value="2"/>
</dbReference>
<dbReference type="GO" id="GO:0016874">
    <property type="term" value="F:ligase activity"/>
    <property type="evidence" value="ECO:0007669"/>
    <property type="project" value="UniProtKB-UniRule"/>
</dbReference>
<evidence type="ECO:0000256" key="7">
    <source>
        <dbReference type="ARBA" id="ARBA00048220"/>
    </source>
</evidence>
<dbReference type="Pfam" id="PF01300">
    <property type="entry name" value="Sua5_yciO_yrdC"/>
    <property type="match status" value="1"/>
</dbReference>
<dbReference type="InterPro" id="IPR017968">
    <property type="entry name" value="Acylphosphatase_CS"/>
</dbReference>
<evidence type="ECO:0000256" key="1">
    <source>
        <dbReference type="ARBA" id="ARBA00004711"/>
    </source>
</evidence>
<comment type="pathway">
    <text evidence="1 8">Protein modification; [NiFe] hydrogenase maturation.</text>
</comment>
<evidence type="ECO:0000256" key="4">
    <source>
        <dbReference type="ARBA" id="ARBA00022723"/>
    </source>
</evidence>
<dbReference type="SUPFAM" id="SSF54975">
    <property type="entry name" value="Acylphosphatase/BLUF domain-like"/>
    <property type="match status" value="1"/>
</dbReference>
<dbReference type="GO" id="GO:0051604">
    <property type="term" value="P:protein maturation"/>
    <property type="evidence" value="ECO:0007669"/>
    <property type="project" value="TreeGrafter"/>
</dbReference>
<dbReference type="GO" id="GO:0008270">
    <property type="term" value="F:zinc ion binding"/>
    <property type="evidence" value="ECO:0007669"/>
    <property type="project" value="UniProtKB-KW"/>
</dbReference>
<dbReference type="InterPro" id="IPR055128">
    <property type="entry name" value="HypF_C_2"/>
</dbReference>
<dbReference type="SUPFAM" id="SSF55821">
    <property type="entry name" value="YrdC/RibB"/>
    <property type="match status" value="1"/>
</dbReference>
<evidence type="ECO:0000256" key="5">
    <source>
        <dbReference type="ARBA" id="ARBA00022771"/>
    </source>
</evidence>
<dbReference type="InterPro" id="IPR004421">
    <property type="entry name" value="Carbamoyltransferase_HypF"/>
</dbReference>
<proteinExistence type="inferred from homology"/>
<dbReference type="Pfam" id="PF22521">
    <property type="entry name" value="HypF_C_2"/>
    <property type="match status" value="1"/>
</dbReference>
<dbReference type="InterPro" id="IPR001792">
    <property type="entry name" value="Acylphosphatase-like_dom"/>
</dbReference>
<dbReference type="Proteomes" id="UP000239480">
    <property type="component" value="Unassembled WGS sequence"/>
</dbReference>
<dbReference type="EC" id="6.2.-.-" evidence="8"/>
<dbReference type="Gene3D" id="3.90.870.50">
    <property type="match status" value="1"/>
</dbReference>
<dbReference type="Pfam" id="PF00708">
    <property type="entry name" value="Acylphosphatase"/>
    <property type="match status" value="1"/>
</dbReference>
<dbReference type="Gene3D" id="3.30.420.360">
    <property type="match status" value="1"/>
</dbReference>
<dbReference type="Gene3D" id="3.30.110.120">
    <property type="match status" value="1"/>
</dbReference>
<evidence type="ECO:0000256" key="8">
    <source>
        <dbReference type="PIRNR" id="PIRNR006256"/>
    </source>
</evidence>
<dbReference type="GO" id="GO:0003998">
    <property type="term" value="F:acylphosphatase activity"/>
    <property type="evidence" value="ECO:0007669"/>
    <property type="project" value="UniProtKB-EC"/>
</dbReference>
<dbReference type="PIRSF" id="PIRSF006256">
    <property type="entry name" value="CMPcnvr_hdrg_mat"/>
    <property type="match status" value="1"/>
</dbReference>
<evidence type="ECO:0000256" key="3">
    <source>
        <dbReference type="ARBA" id="ARBA00022598"/>
    </source>
</evidence>
<evidence type="ECO:0000256" key="9">
    <source>
        <dbReference type="PROSITE-ProRule" id="PRU00520"/>
    </source>
</evidence>
<organism evidence="12 13">
    <name type="scientific">Aliiruegeria haliotis</name>
    <dbReference type="NCBI Taxonomy" id="1280846"/>
    <lineage>
        <taxon>Bacteria</taxon>
        <taxon>Pseudomonadati</taxon>
        <taxon>Pseudomonadota</taxon>
        <taxon>Alphaproteobacteria</taxon>
        <taxon>Rhodobacterales</taxon>
        <taxon>Roseobacteraceae</taxon>
        <taxon>Aliiruegeria</taxon>
    </lineage>
</organism>
<evidence type="ECO:0000313" key="12">
    <source>
        <dbReference type="EMBL" id="PRY26408.1"/>
    </source>
</evidence>
<name>A0A2T0RZ10_9RHOB</name>
<keyword evidence="12" id="KW-0808">Transferase</keyword>
<feature type="domain" description="Acylphosphatase-like" evidence="10">
    <location>
        <begin position="18"/>
        <end position="104"/>
    </location>
</feature>
<feature type="domain" description="YrdC-like" evidence="11">
    <location>
        <begin position="215"/>
        <end position="405"/>
    </location>
</feature>
<dbReference type="NCBIfam" id="TIGR00143">
    <property type="entry name" value="hypF"/>
    <property type="match status" value="1"/>
</dbReference>
<dbReference type="GO" id="GO:0016743">
    <property type="term" value="F:carboxyl- or carbamoyltransferase activity"/>
    <property type="evidence" value="ECO:0007669"/>
    <property type="project" value="UniProtKB-UniRule"/>
</dbReference>
<dbReference type="PROSITE" id="PS51160">
    <property type="entry name" value="ACYLPHOSPHATASE_3"/>
    <property type="match status" value="1"/>
</dbReference>
<dbReference type="PANTHER" id="PTHR42959">
    <property type="entry name" value="CARBAMOYLTRANSFERASE"/>
    <property type="match status" value="1"/>
</dbReference>
<comment type="caution">
    <text evidence="12">The sequence shown here is derived from an EMBL/GenBank/DDBJ whole genome shotgun (WGS) entry which is preliminary data.</text>
</comment>
<evidence type="ECO:0000313" key="13">
    <source>
        <dbReference type="Proteomes" id="UP000239480"/>
    </source>
</evidence>
<gene>
    <name evidence="12" type="ORF">CLV78_101503</name>
</gene>
<dbReference type="AlphaFoldDB" id="A0A2T0RZ10"/>
<dbReference type="InterPro" id="IPR041440">
    <property type="entry name" value="HypF_C"/>
</dbReference>
<dbReference type="PANTHER" id="PTHR42959:SF1">
    <property type="entry name" value="CARBAMOYLTRANSFERASE HYPF"/>
    <property type="match status" value="1"/>
</dbReference>
<evidence type="ECO:0000259" key="11">
    <source>
        <dbReference type="PROSITE" id="PS51163"/>
    </source>
</evidence>
<keyword evidence="4" id="KW-0479">Metal-binding</keyword>
<comment type="catalytic activity">
    <reaction evidence="9">
        <text>an acyl phosphate + H2O = a carboxylate + phosphate + H(+)</text>
        <dbReference type="Rhea" id="RHEA:14965"/>
        <dbReference type="ChEBI" id="CHEBI:15377"/>
        <dbReference type="ChEBI" id="CHEBI:15378"/>
        <dbReference type="ChEBI" id="CHEBI:29067"/>
        <dbReference type="ChEBI" id="CHEBI:43474"/>
        <dbReference type="ChEBI" id="CHEBI:59918"/>
        <dbReference type="EC" id="3.6.1.7"/>
    </reaction>
</comment>
<dbReference type="Pfam" id="PF17788">
    <property type="entry name" value="HypF_C"/>
    <property type="match status" value="1"/>
</dbReference>
<dbReference type="UniPathway" id="UPA00335"/>
<protein>
    <recommendedName>
        <fullName evidence="8">Carbamoyltransferase HypF</fullName>
        <ecNumber evidence="8">6.2.-.-</ecNumber>
    </recommendedName>
</protein>
<dbReference type="GO" id="GO:0003725">
    <property type="term" value="F:double-stranded RNA binding"/>
    <property type="evidence" value="ECO:0007669"/>
    <property type="project" value="InterPro"/>
</dbReference>
<keyword evidence="9" id="KW-0378">Hydrolase</keyword>
<dbReference type="InterPro" id="IPR036046">
    <property type="entry name" value="Acylphosphatase-like_dom_sf"/>
</dbReference>
<keyword evidence="3" id="KW-0436">Ligase</keyword>
<dbReference type="PROSITE" id="PS00150">
    <property type="entry name" value="ACYLPHOSPHATASE_1"/>
    <property type="match status" value="1"/>
</dbReference>
<comment type="catalytic activity">
    <reaction evidence="7 8">
        <text>C-terminal L-cysteinyl-[HypE protein] + carbamoyl phosphate + ATP + H2O = C-terminal S-carboxamide-L-cysteinyl-[HypE protein] + AMP + phosphate + diphosphate + H(+)</text>
        <dbReference type="Rhea" id="RHEA:55636"/>
        <dbReference type="Rhea" id="RHEA-COMP:14247"/>
        <dbReference type="Rhea" id="RHEA-COMP:14392"/>
        <dbReference type="ChEBI" id="CHEBI:15377"/>
        <dbReference type="ChEBI" id="CHEBI:15378"/>
        <dbReference type="ChEBI" id="CHEBI:30616"/>
        <dbReference type="ChEBI" id="CHEBI:33019"/>
        <dbReference type="ChEBI" id="CHEBI:43474"/>
        <dbReference type="ChEBI" id="CHEBI:58228"/>
        <dbReference type="ChEBI" id="CHEBI:76913"/>
        <dbReference type="ChEBI" id="CHEBI:139126"/>
        <dbReference type="ChEBI" id="CHEBI:456215"/>
    </reaction>
</comment>
<feature type="active site" evidence="9">
    <location>
        <position position="33"/>
    </location>
</feature>
<dbReference type="RefSeq" id="WP_106203731.1">
    <property type="nucleotide sequence ID" value="NZ_PVTD01000001.1"/>
</dbReference>
<keyword evidence="13" id="KW-1185">Reference proteome</keyword>
<evidence type="ECO:0000256" key="2">
    <source>
        <dbReference type="ARBA" id="ARBA00008097"/>
    </source>
</evidence>
<feature type="active site" evidence="9">
    <location>
        <position position="51"/>
    </location>
</feature>
<evidence type="ECO:0000256" key="6">
    <source>
        <dbReference type="ARBA" id="ARBA00022833"/>
    </source>
</evidence>
<accession>A0A2T0RZ10</accession>
<evidence type="ECO:0000259" key="10">
    <source>
        <dbReference type="PROSITE" id="PS51160"/>
    </source>
</evidence>
<dbReference type="InterPro" id="IPR011125">
    <property type="entry name" value="Znf_HypF"/>
</dbReference>
<keyword evidence="5" id="KW-0863">Zinc-finger</keyword>
<dbReference type="InterPro" id="IPR006070">
    <property type="entry name" value="Sua5-like_dom"/>
</dbReference>
<reference evidence="12 13" key="1">
    <citation type="submission" date="2018-03" db="EMBL/GenBank/DDBJ databases">
        <title>Genomic Encyclopedia of Archaeal and Bacterial Type Strains, Phase II (KMG-II): from individual species to whole genera.</title>
        <authorList>
            <person name="Goeker M."/>
        </authorList>
    </citation>
    <scope>NUCLEOTIDE SEQUENCE [LARGE SCALE GENOMIC DNA]</scope>
    <source>
        <strain evidence="12 13">DSM 29328</strain>
    </source>
</reference>
<keyword evidence="6" id="KW-0862">Zinc</keyword>
<dbReference type="InterPro" id="IPR051060">
    <property type="entry name" value="Carbamoyltrans_HypF-like"/>
</dbReference>
<dbReference type="PROSITE" id="PS51163">
    <property type="entry name" value="YRDC"/>
    <property type="match status" value="1"/>
</dbReference>
<dbReference type="InterPro" id="IPR017945">
    <property type="entry name" value="DHBP_synth_RibB-like_a/b_dom"/>
</dbReference>